<dbReference type="Pfam" id="PF20735">
    <property type="entry name" value="Lambda_ea8_5"/>
    <property type="match status" value="1"/>
</dbReference>
<evidence type="ECO:0000313" key="1">
    <source>
        <dbReference type="EMBL" id="AMF95944.1"/>
    </source>
</evidence>
<evidence type="ECO:0000313" key="3">
    <source>
        <dbReference type="Proteomes" id="UP000057088"/>
    </source>
</evidence>
<dbReference type="InterPro" id="IPR048532">
    <property type="entry name" value="ea8_5-like_sf"/>
</dbReference>
<dbReference type="EMBL" id="CP014035">
    <property type="protein sequence ID" value="AMF95944.1"/>
    <property type="molecule type" value="Genomic_DNA"/>
</dbReference>
<dbReference type="EMBL" id="UHIP01000001">
    <property type="protein sequence ID" value="SUP19081.1"/>
    <property type="molecule type" value="Genomic_DNA"/>
</dbReference>
<gene>
    <name evidence="1" type="ORF">AL536_21680</name>
    <name evidence="2" type="ORF">NCTC11327_00111</name>
</gene>
<reference evidence="3" key="1">
    <citation type="submission" date="2015-12" db="EMBL/GenBank/DDBJ databases">
        <title>FDA dAtabase for Regulatory Grade micrObial Sequences (FDA-ARGOS): Supporting development and validation of Infectious Disease Dx tests.</title>
        <authorList>
            <person name="Hoffmann M."/>
            <person name="Allard M."/>
            <person name="Evans P."/>
            <person name="Brown E."/>
            <person name="Tallon L.J."/>
            <person name="Sadzewicz L."/>
            <person name="Sengamalay N."/>
            <person name="Ott S."/>
            <person name="Godinez A."/>
            <person name="Nagaraj S."/>
            <person name="Vyas G."/>
            <person name="Aluvathingal J."/>
            <person name="Nadendla S."/>
            <person name="Geyer C."/>
            <person name="Sichtig H."/>
        </authorList>
    </citation>
    <scope>NUCLEOTIDE SEQUENCE [LARGE SCALE GENOMIC DNA]</scope>
    <source>
        <strain evidence="3">ATCC 33809</strain>
    </source>
</reference>
<proteinExistence type="predicted"/>
<dbReference type="RefSeq" id="WP_061057146.1">
    <property type="nucleotide sequence ID" value="NZ_CABLBX010000007.1"/>
</dbReference>
<evidence type="ECO:0000313" key="4">
    <source>
        <dbReference type="Proteomes" id="UP000254626"/>
    </source>
</evidence>
<dbReference type="KEGG" id="vfl:AL536_21680"/>
<evidence type="ECO:0000313" key="2">
    <source>
        <dbReference type="EMBL" id="SUP19081.1"/>
    </source>
</evidence>
<accession>A0AAX2LN21</accession>
<reference evidence="2 4" key="3">
    <citation type="submission" date="2018-06" db="EMBL/GenBank/DDBJ databases">
        <authorList>
            <consortium name="Pathogen Informatics"/>
            <person name="Doyle S."/>
        </authorList>
    </citation>
    <scope>NUCLEOTIDE SEQUENCE [LARGE SCALE GENOMIC DNA]</scope>
    <source>
        <strain evidence="2 4">NCTC11327</strain>
    </source>
</reference>
<name>A0AAX2LN21_VIBFL</name>
<dbReference type="Proteomes" id="UP000057088">
    <property type="component" value="Chromosome 2"/>
</dbReference>
<sequence length="100" mass="10961">MSTIKRHMENEQHKFDVATDIAIQAGVLQLCEYCDSSVFQGSGDIEDAYDLGADMYASGDLGNVFDSEQDMIDAIENTVQSGDHSGEVCFHCDEMINGDD</sequence>
<dbReference type="Gene3D" id="1.10.10.1920">
    <property type="match status" value="1"/>
</dbReference>
<dbReference type="GeneID" id="29385648"/>
<organism evidence="2 4">
    <name type="scientific">Vibrio fluvialis</name>
    <dbReference type="NCBI Taxonomy" id="676"/>
    <lineage>
        <taxon>Bacteria</taxon>
        <taxon>Pseudomonadati</taxon>
        <taxon>Pseudomonadota</taxon>
        <taxon>Gammaproteobacteria</taxon>
        <taxon>Vibrionales</taxon>
        <taxon>Vibrionaceae</taxon>
        <taxon>Vibrio</taxon>
    </lineage>
</organism>
<protein>
    <submittedName>
        <fullName evidence="2">Uncharacterized protein</fullName>
    </submittedName>
</protein>
<reference evidence="1" key="2">
    <citation type="submission" date="2018-01" db="EMBL/GenBank/DDBJ databases">
        <title>FDA dAtabase for Regulatory Grade micrObial Sequences (FDA-ARGOS): Supporting development and validation of Infectious Disease Dx tests.</title>
        <authorList>
            <person name="Hoffmann M."/>
            <person name="Allard M."/>
            <person name="Evans P."/>
            <person name="Brown E."/>
            <person name="Tallon L."/>
            <person name="Sadzewicz L."/>
            <person name="Sengamalay N."/>
            <person name="Ott S."/>
            <person name="Godinez A."/>
            <person name="Nagaraj S."/>
            <person name="Vyas G."/>
            <person name="Aluvathingal J."/>
            <person name="Nadendla S."/>
            <person name="Geyer C."/>
            <person name="Sichtig H."/>
        </authorList>
    </citation>
    <scope>NUCLEOTIDE SEQUENCE</scope>
    <source>
        <strain evidence="1">ATCC 33809</strain>
    </source>
</reference>
<dbReference type="InterPro" id="IPR048531">
    <property type="entry name" value="ea8_5-like"/>
</dbReference>
<keyword evidence="3" id="KW-1185">Reference proteome</keyword>
<dbReference type="Proteomes" id="UP000254626">
    <property type="component" value="Unassembled WGS sequence"/>
</dbReference>
<dbReference type="AlphaFoldDB" id="A0AAX2LN21"/>